<dbReference type="RefSeq" id="WP_054402175.1">
    <property type="nucleotide sequence ID" value="NZ_LIUT01000001.1"/>
</dbReference>
<keyword evidence="1" id="KW-1133">Transmembrane helix</keyword>
<gene>
    <name evidence="2" type="ORF">AM231_08100</name>
</gene>
<keyword evidence="1" id="KW-0812">Transmembrane</keyword>
<keyword evidence="1" id="KW-0472">Membrane</keyword>
<name>A0A0M1P3R4_9BACL</name>
<proteinExistence type="predicted"/>
<evidence type="ECO:0000313" key="2">
    <source>
        <dbReference type="EMBL" id="KOR89126.1"/>
    </source>
</evidence>
<dbReference type="PATRIC" id="fig|1705565.3.peg.3555"/>
<dbReference type="Proteomes" id="UP000036932">
    <property type="component" value="Unassembled WGS sequence"/>
</dbReference>
<comment type="caution">
    <text evidence="2">The sequence shown here is derived from an EMBL/GenBank/DDBJ whole genome shotgun (WGS) entry which is preliminary data.</text>
</comment>
<reference evidence="3" key="1">
    <citation type="submission" date="2015-08" db="EMBL/GenBank/DDBJ databases">
        <title>Genome sequencing project for genomic taxonomy and phylogenomics of Bacillus-like bacteria.</title>
        <authorList>
            <person name="Liu B."/>
            <person name="Wang J."/>
            <person name="Zhu Y."/>
            <person name="Liu G."/>
            <person name="Chen Q."/>
            <person name="Chen Z."/>
            <person name="Lan J."/>
            <person name="Che J."/>
            <person name="Ge C."/>
            <person name="Shi H."/>
            <person name="Pan Z."/>
            <person name="Liu X."/>
        </authorList>
    </citation>
    <scope>NUCLEOTIDE SEQUENCE [LARGE SCALE GENOMIC DNA]</scope>
    <source>
        <strain evidence="3">FJAT-22460</strain>
    </source>
</reference>
<keyword evidence="3" id="KW-1185">Reference proteome</keyword>
<evidence type="ECO:0000256" key="1">
    <source>
        <dbReference type="SAM" id="Phobius"/>
    </source>
</evidence>
<feature type="transmembrane region" description="Helical" evidence="1">
    <location>
        <begin position="46"/>
        <end position="67"/>
    </location>
</feature>
<accession>A0A0M1P3R4</accession>
<organism evidence="2 3">
    <name type="scientific">Paenibacillus solani</name>
    <dbReference type="NCBI Taxonomy" id="1705565"/>
    <lineage>
        <taxon>Bacteria</taxon>
        <taxon>Bacillati</taxon>
        <taxon>Bacillota</taxon>
        <taxon>Bacilli</taxon>
        <taxon>Bacillales</taxon>
        <taxon>Paenibacillaceae</taxon>
        <taxon>Paenibacillus</taxon>
    </lineage>
</organism>
<dbReference type="EMBL" id="LIUT01000001">
    <property type="protein sequence ID" value="KOR89126.1"/>
    <property type="molecule type" value="Genomic_DNA"/>
</dbReference>
<protein>
    <submittedName>
        <fullName evidence="2">Uncharacterized protein</fullName>
    </submittedName>
</protein>
<evidence type="ECO:0000313" key="3">
    <source>
        <dbReference type="Proteomes" id="UP000036932"/>
    </source>
</evidence>
<dbReference type="OrthoDB" id="2506333at2"/>
<sequence>MLDKEYELMKDSTVLNEKANSLPESKLSAAVREGMEQGRKRERRRMYSVGMGTLATLTAMVLLLVIVNRSPFTEIQDRHVQTSSISSVNSLELFPSELLRDSSLKKALEGGLVKPINLITEKNGYGVELLGAVTDGRKAYVVFNVINNKEVDIILRDFSLEFGGYLAPSFGARFDILSGSGQISAGQSSYYVYSTDLLPSDPYTNDAKIRISLSDTSTQALNSTSKKYVTSMDISLQLEPNMFKDKERVYSPNRTLKVDGQKINVRQLLFTPLNTYADLEYDQTNEKQIYKLLNPVLIGKRGEHVEKLYYPQSTLRDDSKVTLVYKSSQLDQLGTLSLKTFGIAAVNKDKLRIVVDLNKKQIVEAPDDYLQMVISDQQSGVGEVHFQRKLENAHAAESFGMWLEDSFTDASGVKHSRSSEGFGQSVLATSVKDDTMEDSTSYNFGKEAVNYPQPLTIKVKQYWIPIKDTQAVELLSE</sequence>
<dbReference type="AlphaFoldDB" id="A0A0M1P3R4"/>